<keyword evidence="2" id="KW-1185">Reference proteome</keyword>
<protein>
    <submittedName>
        <fullName evidence="1">Uncharacterized protein</fullName>
    </submittedName>
</protein>
<dbReference type="Proteomes" id="UP001055879">
    <property type="component" value="Linkage Group LG14"/>
</dbReference>
<proteinExistence type="predicted"/>
<sequence>MVKCVEAFTDYFDQKTIELILGTHQAAALVLFIVLDRLGYSEIKTWLNLGDEDAVRLLHLLSCSKYTILTKEPSTKSVSRTGYFQFNSKFAERMRRIKIPLPPLDEKKKIVEEVNKDR</sequence>
<evidence type="ECO:0000313" key="1">
    <source>
        <dbReference type="EMBL" id="KAI3679010.1"/>
    </source>
</evidence>
<dbReference type="EMBL" id="CM042060">
    <property type="protein sequence ID" value="KAI3679010.1"/>
    <property type="molecule type" value="Genomic_DNA"/>
</dbReference>
<name>A0ACB8Y602_ARCLA</name>
<evidence type="ECO:0000313" key="2">
    <source>
        <dbReference type="Proteomes" id="UP001055879"/>
    </source>
</evidence>
<reference evidence="2" key="1">
    <citation type="journal article" date="2022" name="Mol. Ecol. Resour.">
        <title>The genomes of chicory, endive, great burdock and yacon provide insights into Asteraceae palaeo-polyploidization history and plant inulin production.</title>
        <authorList>
            <person name="Fan W."/>
            <person name="Wang S."/>
            <person name="Wang H."/>
            <person name="Wang A."/>
            <person name="Jiang F."/>
            <person name="Liu H."/>
            <person name="Zhao H."/>
            <person name="Xu D."/>
            <person name="Zhang Y."/>
        </authorList>
    </citation>
    <scope>NUCLEOTIDE SEQUENCE [LARGE SCALE GENOMIC DNA]</scope>
    <source>
        <strain evidence="2">cv. Niubang</strain>
    </source>
</reference>
<accession>A0ACB8Y602</accession>
<gene>
    <name evidence="1" type="ORF">L6452_38316</name>
</gene>
<comment type="caution">
    <text evidence="1">The sequence shown here is derived from an EMBL/GenBank/DDBJ whole genome shotgun (WGS) entry which is preliminary data.</text>
</comment>
<reference evidence="1 2" key="2">
    <citation type="journal article" date="2022" name="Mol. Ecol. Resour.">
        <title>The genomes of chicory, endive, great burdock and yacon provide insights into Asteraceae paleo-polyploidization history and plant inulin production.</title>
        <authorList>
            <person name="Fan W."/>
            <person name="Wang S."/>
            <person name="Wang H."/>
            <person name="Wang A."/>
            <person name="Jiang F."/>
            <person name="Liu H."/>
            <person name="Zhao H."/>
            <person name="Xu D."/>
            <person name="Zhang Y."/>
        </authorList>
    </citation>
    <scope>NUCLEOTIDE SEQUENCE [LARGE SCALE GENOMIC DNA]</scope>
    <source>
        <strain evidence="2">cv. Niubang</strain>
    </source>
</reference>
<organism evidence="1 2">
    <name type="scientific">Arctium lappa</name>
    <name type="common">Greater burdock</name>
    <name type="synonym">Lappa major</name>
    <dbReference type="NCBI Taxonomy" id="4217"/>
    <lineage>
        <taxon>Eukaryota</taxon>
        <taxon>Viridiplantae</taxon>
        <taxon>Streptophyta</taxon>
        <taxon>Embryophyta</taxon>
        <taxon>Tracheophyta</taxon>
        <taxon>Spermatophyta</taxon>
        <taxon>Magnoliopsida</taxon>
        <taxon>eudicotyledons</taxon>
        <taxon>Gunneridae</taxon>
        <taxon>Pentapetalae</taxon>
        <taxon>asterids</taxon>
        <taxon>campanulids</taxon>
        <taxon>Asterales</taxon>
        <taxon>Asteraceae</taxon>
        <taxon>Carduoideae</taxon>
        <taxon>Cardueae</taxon>
        <taxon>Arctiinae</taxon>
        <taxon>Arctium</taxon>
    </lineage>
</organism>